<evidence type="ECO:0000259" key="16">
    <source>
        <dbReference type="Pfam" id="PF07715"/>
    </source>
</evidence>
<accession>A0A4S3KFL0</accession>
<feature type="domain" description="TonB-dependent receptor plug" evidence="16">
    <location>
        <begin position="72"/>
        <end position="178"/>
    </location>
</feature>
<gene>
    <name evidence="17" type="ORF">B1991_11900</name>
</gene>
<dbReference type="GO" id="GO:0009279">
    <property type="term" value="C:cell outer membrane"/>
    <property type="evidence" value="ECO:0007669"/>
    <property type="project" value="UniProtKB-SubCell"/>
</dbReference>
<keyword evidence="5 11" id="KW-0812">Transmembrane</keyword>
<sequence>MNLRQRPLSTALRGLLFGGMALLLCAPLAAQTNTNTDGTAPVPATTTAANADRPTELGTITVTAQSRSQQMQSVPIALQIVTARQIDTLAATDLSKMSLFVPGLVVSANQPTQPNYELRGISTDDFGVGTESAVGVYVDGVYAARSGGALLAFNDIQRIEVLKGPQGTLFGRNAAAGAISIVTNEPSDKLEGKARMRLGNYGKRYGDFLLNLPLNADMALRFSLFDNQSHGWARDAATGKRYGQDNDRGARGVYRWNITPNTRVLWSWDHEELKQPPQPAFGLIPASAWSVRPDPNAGVPSPPYPANPAQYLNPLHAPLYNDAVGAAESRRFDGSTLIVDHSFGWGSLTSTTAWRNFDTLNLGDYDGTNQRTTYLDTANIEHNNSWYQEFKFAGSTDLIDWVAGTSWYSEQARQTSRTDVFTDSIDTLALNVGGASYADTFAGFDSLLKLFGLPYSVLGAPWREQIENHGRFKAYALYGDVIWHLGDKLNLTTGLRYTRDQKRFSWFNPQRSAPELDQTIDALDAMGLLALAGVNPDAFRQNLIFNPASGAPVGVLVQGRNTWNDLSPRVVLDYAFSPDVMVYGSVTKGYKAGGYNSVQVGSHFAPEKVLNYEAGIKSVFPGPNLLLNASTYYYRYDNRQSLTLDPNSTGSGVPRYLVASTDQQAHGVEVELQWQPNTAFRLGVNGAYIDATYRNATAPSGASLDGQPTGEPKYSFAAHLAYTWHDVAGGALQFDLSHAYRAPSRCNNDSQLQGTCQISPNFQVGSARQITDARLGWSAADDQWGVALYGTNVFDKRYVDGVNNITTSVFGTPFASVTPPRMWGVELRARF</sequence>
<evidence type="ECO:0000256" key="7">
    <source>
        <dbReference type="ARBA" id="ARBA00023065"/>
    </source>
</evidence>
<dbReference type="InterPro" id="IPR039426">
    <property type="entry name" value="TonB-dep_rcpt-like"/>
</dbReference>
<evidence type="ECO:0000313" key="18">
    <source>
        <dbReference type="Proteomes" id="UP000306317"/>
    </source>
</evidence>
<evidence type="ECO:0000256" key="6">
    <source>
        <dbReference type="ARBA" id="ARBA00023004"/>
    </source>
</evidence>
<dbReference type="Pfam" id="PF07715">
    <property type="entry name" value="Plug"/>
    <property type="match status" value="1"/>
</dbReference>
<evidence type="ECO:0000256" key="12">
    <source>
        <dbReference type="RuleBase" id="RU003357"/>
    </source>
</evidence>
<evidence type="ECO:0000256" key="11">
    <source>
        <dbReference type="PROSITE-ProRule" id="PRU01360"/>
    </source>
</evidence>
<feature type="region of interest" description="Disordered" evidence="13">
    <location>
        <begin position="34"/>
        <end position="53"/>
    </location>
</feature>
<keyword evidence="2 11" id="KW-0813">Transport</keyword>
<keyword evidence="6" id="KW-0408">Iron</keyword>
<feature type="compositionally biased region" description="Low complexity" evidence="13">
    <location>
        <begin position="36"/>
        <end position="52"/>
    </location>
</feature>
<dbReference type="PROSITE" id="PS52016">
    <property type="entry name" value="TONB_DEPENDENT_REC_3"/>
    <property type="match status" value="1"/>
</dbReference>
<feature type="signal peptide" evidence="14">
    <location>
        <begin position="1"/>
        <end position="30"/>
    </location>
</feature>
<evidence type="ECO:0000256" key="5">
    <source>
        <dbReference type="ARBA" id="ARBA00022692"/>
    </source>
</evidence>
<dbReference type="Pfam" id="PF00593">
    <property type="entry name" value="TonB_dep_Rec_b-barrel"/>
    <property type="match status" value="1"/>
</dbReference>
<proteinExistence type="inferred from homology"/>
<organism evidence="17 18">
    <name type="scientific">Rhodanobacter lindaniclasticus</name>
    <dbReference type="NCBI Taxonomy" id="75310"/>
    <lineage>
        <taxon>Bacteria</taxon>
        <taxon>Pseudomonadati</taxon>
        <taxon>Pseudomonadota</taxon>
        <taxon>Gammaproteobacteria</taxon>
        <taxon>Lysobacterales</taxon>
        <taxon>Rhodanobacteraceae</taxon>
        <taxon>Rhodanobacter</taxon>
    </lineage>
</organism>
<dbReference type="AlphaFoldDB" id="A0A4S3KFL0"/>
<keyword evidence="7" id="KW-0406">Ion transport</keyword>
<feature type="chain" id="PRO_5020237824" evidence="14">
    <location>
        <begin position="31"/>
        <end position="831"/>
    </location>
</feature>
<comment type="subcellular location">
    <subcellularLocation>
        <location evidence="1 11">Cell outer membrane</location>
        <topology evidence="1 11">Multi-pass membrane protein</topology>
    </subcellularLocation>
</comment>
<evidence type="ECO:0000259" key="15">
    <source>
        <dbReference type="Pfam" id="PF00593"/>
    </source>
</evidence>
<keyword evidence="17" id="KW-0675">Receptor</keyword>
<dbReference type="InterPro" id="IPR000531">
    <property type="entry name" value="Beta-barrel_TonB"/>
</dbReference>
<dbReference type="EMBL" id="MWIO01000031">
    <property type="protein sequence ID" value="THD06724.1"/>
    <property type="molecule type" value="Genomic_DNA"/>
</dbReference>
<keyword evidence="3 11" id="KW-1134">Transmembrane beta strand</keyword>
<keyword evidence="14" id="KW-0732">Signal</keyword>
<evidence type="ECO:0000256" key="14">
    <source>
        <dbReference type="SAM" id="SignalP"/>
    </source>
</evidence>
<dbReference type="Proteomes" id="UP000306317">
    <property type="component" value="Unassembled WGS sequence"/>
</dbReference>
<keyword evidence="8 12" id="KW-0798">TonB box</keyword>
<evidence type="ECO:0000256" key="8">
    <source>
        <dbReference type="ARBA" id="ARBA00023077"/>
    </source>
</evidence>
<evidence type="ECO:0000256" key="1">
    <source>
        <dbReference type="ARBA" id="ARBA00004571"/>
    </source>
</evidence>
<evidence type="ECO:0000256" key="2">
    <source>
        <dbReference type="ARBA" id="ARBA00022448"/>
    </source>
</evidence>
<evidence type="ECO:0000256" key="13">
    <source>
        <dbReference type="SAM" id="MobiDB-lite"/>
    </source>
</evidence>
<keyword evidence="18" id="KW-1185">Reference proteome</keyword>
<feature type="domain" description="TonB-dependent receptor-like beta-barrel" evidence="15">
    <location>
        <begin position="338"/>
        <end position="793"/>
    </location>
</feature>
<keyword evidence="10 11" id="KW-0998">Cell outer membrane</keyword>
<dbReference type="PANTHER" id="PTHR32552">
    <property type="entry name" value="FERRICHROME IRON RECEPTOR-RELATED"/>
    <property type="match status" value="1"/>
</dbReference>
<dbReference type="SUPFAM" id="SSF56935">
    <property type="entry name" value="Porins"/>
    <property type="match status" value="1"/>
</dbReference>
<evidence type="ECO:0000256" key="10">
    <source>
        <dbReference type="ARBA" id="ARBA00023237"/>
    </source>
</evidence>
<comment type="similarity">
    <text evidence="11 12">Belongs to the TonB-dependent receptor family.</text>
</comment>
<keyword evidence="9 11" id="KW-0472">Membrane</keyword>
<evidence type="ECO:0000256" key="4">
    <source>
        <dbReference type="ARBA" id="ARBA00022496"/>
    </source>
</evidence>
<dbReference type="InterPro" id="IPR036942">
    <property type="entry name" value="Beta-barrel_TonB_sf"/>
</dbReference>
<name>A0A4S3KFL0_9GAMM</name>
<evidence type="ECO:0000256" key="3">
    <source>
        <dbReference type="ARBA" id="ARBA00022452"/>
    </source>
</evidence>
<dbReference type="PANTHER" id="PTHR32552:SF81">
    <property type="entry name" value="TONB-DEPENDENT OUTER MEMBRANE RECEPTOR"/>
    <property type="match status" value="1"/>
</dbReference>
<protein>
    <submittedName>
        <fullName evidence="17">TonB-dependent receptor</fullName>
    </submittedName>
</protein>
<dbReference type="GO" id="GO:0006826">
    <property type="term" value="P:iron ion transport"/>
    <property type="evidence" value="ECO:0007669"/>
    <property type="project" value="UniProtKB-KW"/>
</dbReference>
<reference evidence="17 18" key="1">
    <citation type="submission" date="2017-02" db="EMBL/GenBank/DDBJ databases">
        <title>Whole genome sequencing of Rhodanobacter lindaniclasticus DSM 17932.</title>
        <authorList>
            <person name="Kumar S."/>
            <person name="Patil P."/>
            <person name="Patil P.B."/>
        </authorList>
    </citation>
    <scope>NUCLEOTIDE SEQUENCE [LARGE SCALE GENOMIC DNA]</scope>
    <source>
        <strain evidence="17 18">DSM 17932</strain>
    </source>
</reference>
<evidence type="ECO:0000313" key="17">
    <source>
        <dbReference type="EMBL" id="THD06724.1"/>
    </source>
</evidence>
<dbReference type="InterPro" id="IPR012910">
    <property type="entry name" value="Plug_dom"/>
</dbReference>
<comment type="caution">
    <text evidence="17">The sequence shown here is derived from an EMBL/GenBank/DDBJ whole genome shotgun (WGS) entry which is preliminary data.</text>
</comment>
<dbReference type="RefSeq" id="WP_136258905.1">
    <property type="nucleotide sequence ID" value="NZ_MWIO01000031.1"/>
</dbReference>
<evidence type="ECO:0000256" key="9">
    <source>
        <dbReference type="ARBA" id="ARBA00023136"/>
    </source>
</evidence>
<keyword evidence="4" id="KW-0410">Iron transport</keyword>
<dbReference type="Gene3D" id="2.40.170.20">
    <property type="entry name" value="TonB-dependent receptor, beta-barrel domain"/>
    <property type="match status" value="1"/>
</dbReference>
<dbReference type="OrthoDB" id="127311at2"/>